<feature type="coiled-coil region" evidence="2">
    <location>
        <begin position="202"/>
        <end position="285"/>
    </location>
</feature>
<protein>
    <submittedName>
        <fullName evidence="4">MATH domain and coiled-coil domain-containing protein</fullName>
    </submittedName>
</protein>
<evidence type="ECO:0000259" key="3">
    <source>
        <dbReference type="PROSITE" id="PS50144"/>
    </source>
</evidence>
<dbReference type="SMART" id="SM00061">
    <property type="entry name" value="MATH"/>
    <property type="match status" value="1"/>
</dbReference>
<dbReference type="PROSITE" id="PS50144">
    <property type="entry name" value="MATH"/>
    <property type="match status" value="1"/>
</dbReference>
<keyword evidence="5" id="KW-1185">Reference proteome</keyword>
<dbReference type="InterPro" id="IPR050804">
    <property type="entry name" value="MCC"/>
</dbReference>
<dbReference type="PANTHER" id="PTHR46236">
    <property type="entry name" value="TRAF-LIKE SUPERFAMILY PROTEIN"/>
    <property type="match status" value="1"/>
</dbReference>
<keyword evidence="1 2" id="KW-0175">Coiled coil</keyword>
<dbReference type="Proteomes" id="UP001558713">
    <property type="component" value="Unassembled WGS sequence"/>
</dbReference>
<accession>A0ABD1ASN1</accession>
<evidence type="ECO:0000256" key="1">
    <source>
        <dbReference type="ARBA" id="ARBA00023054"/>
    </source>
</evidence>
<dbReference type="CDD" id="cd00121">
    <property type="entry name" value="MATH"/>
    <property type="match status" value="1"/>
</dbReference>
<name>A0ABD1ASN1_CARAN</name>
<feature type="coiled-coil region" evidence="2">
    <location>
        <begin position="326"/>
        <end position="360"/>
    </location>
</feature>
<dbReference type="PROSITE" id="PS51257">
    <property type="entry name" value="PROKAR_LIPOPROTEIN"/>
    <property type="match status" value="1"/>
</dbReference>
<dbReference type="InterPro" id="IPR002083">
    <property type="entry name" value="MATH/TRAF_dom"/>
</dbReference>
<evidence type="ECO:0000256" key="2">
    <source>
        <dbReference type="SAM" id="Coils"/>
    </source>
</evidence>
<dbReference type="InterPro" id="IPR008974">
    <property type="entry name" value="TRAF-like"/>
</dbReference>
<dbReference type="PANTHER" id="PTHR46236:SF12">
    <property type="entry name" value="MATH DOMAIN-CONTAINING PROTEIN"/>
    <property type="match status" value="1"/>
</dbReference>
<evidence type="ECO:0000313" key="4">
    <source>
        <dbReference type="EMBL" id="KAL1209629.1"/>
    </source>
</evidence>
<gene>
    <name evidence="4" type="ORF">V5N11_035906</name>
</gene>
<evidence type="ECO:0000313" key="5">
    <source>
        <dbReference type="Proteomes" id="UP001558713"/>
    </source>
</evidence>
<organism evidence="4 5">
    <name type="scientific">Cardamine amara subsp. amara</name>
    <dbReference type="NCBI Taxonomy" id="228776"/>
    <lineage>
        <taxon>Eukaryota</taxon>
        <taxon>Viridiplantae</taxon>
        <taxon>Streptophyta</taxon>
        <taxon>Embryophyta</taxon>
        <taxon>Tracheophyta</taxon>
        <taxon>Spermatophyta</taxon>
        <taxon>Magnoliopsida</taxon>
        <taxon>eudicotyledons</taxon>
        <taxon>Gunneridae</taxon>
        <taxon>Pentapetalae</taxon>
        <taxon>rosids</taxon>
        <taxon>malvids</taxon>
        <taxon>Brassicales</taxon>
        <taxon>Brassicaceae</taxon>
        <taxon>Cardamineae</taxon>
        <taxon>Cardamine</taxon>
    </lineage>
</organism>
<reference evidence="4 5" key="1">
    <citation type="submission" date="2024-04" db="EMBL/GenBank/DDBJ databases">
        <title>Genome assembly C_amara_ONT_v2.</title>
        <authorList>
            <person name="Yant L."/>
            <person name="Moore C."/>
            <person name="Slenker M."/>
        </authorList>
    </citation>
    <scope>NUCLEOTIDE SEQUENCE [LARGE SCALE GENOMIC DNA]</scope>
    <source>
        <tissue evidence="4">Leaf</tissue>
    </source>
</reference>
<dbReference type="EMBL" id="JBANAX010000412">
    <property type="protein sequence ID" value="KAL1209629.1"/>
    <property type="molecule type" value="Genomic_DNA"/>
</dbReference>
<dbReference type="Gene3D" id="2.60.210.10">
    <property type="entry name" value="Apoptosis, Tumor Necrosis Factor Receptor Associated Protein 2, Chain A"/>
    <property type="match status" value="1"/>
</dbReference>
<dbReference type="Pfam" id="PF22486">
    <property type="entry name" value="MATH_2"/>
    <property type="match status" value="1"/>
</dbReference>
<proteinExistence type="predicted"/>
<dbReference type="AlphaFoldDB" id="A0ABD1ASN1"/>
<feature type="domain" description="MATH" evidence="3">
    <location>
        <begin position="5"/>
        <end position="129"/>
    </location>
</feature>
<comment type="caution">
    <text evidence="4">The sequence shown here is derived from an EMBL/GenBank/DDBJ whole genome shotgun (WGS) entry which is preliminary data.</text>
</comment>
<dbReference type="SUPFAM" id="SSF49599">
    <property type="entry name" value="TRAF domain-like"/>
    <property type="match status" value="1"/>
</dbReference>
<sequence>MWNQKPIFRFEIDNFSEKKDDIVSQTFVSGGCEWSLYVYPKGDRLSDDHLSVYLPVTNHSLLRPGWKRVVLFYVTLLNQSDKELYRSAIGLKEYSVNSKSWGYRKTLPLSKFQEKGFLEEDRLIIEVYIKIVEAVDGESGDSSEAVDINGFRVFASQVTSVRKLFAEHPDIATYVKPKNQVVKTEYMNVLLGLVNTLNKPSQNISENELGKVQRELDELMEEGFELDWLKTKFNMVYWEMRKSYDADVSRVQQLEERVKNLEEMESNLKRKLDEVELERKKAKADEPRVQKLEERVKNLEKMESGFMMDSLKSKLDDVSLEKKKSYDADESRVQELEESVKDLKMMVSDLKAKLDKDEAKSSDDGFLLVNEDA</sequence>